<sequence>MKSANLFVLLSLVSFLSACGGGGGGSSPAAGASSARLIPSSIAQSSSLSTASVAPVSSLAASSSLGNSSSSPVSSLYPDYNTSPLAADATGMGSTAVQVASKIKLGFNFGNTLEAIGGETAWGNPLITEAQIQWVKEAGFDAIRLPVAWDQYANQQTAAISLEWLNRVKQVVGYAVDNNLYVIVNIHWDGGWLENNVTTDKQRANNAKQKAFWQQIATHLRDFDEHLIFASANEPNVDNAAQMAVLDSYHQTFVDAVRATGGKNANRVLVLQGPKTDIEETDRLWTGMPSDSATNKLMAEVHFYTPFNFTLMTKDESWGKQFYYWGQGFHSATDTERNASWGQEAWVDQMFDLMKTRFVDQGIPVILGEYSAMRRDNLTGEALELHLASRAYYFRYVTERANTKGLIPFVWDTGSLFSRNNLVVTDQRVLDALLQGAGKTSSAAASSASAMSPAANSR</sequence>
<keyword evidence="8" id="KW-0732">Signal</keyword>
<feature type="chain" id="PRO_5045612705" evidence="8">
    <location>
        <begin position="21"/>
        <end position="458"/>
    </location>
</feature>
<gene>
    <name evidence="10" type="ORF">ACFODX_00195</name>
</gene>
<dbReference type="PROSITE" id="PS51257">
    <property type="entry name" value="PROKAR_LIPOPROTEIN"/>
    <property type="match status" value="1"/>
</dbReference>
<protein>
    <submittedName>
        <fullName evidence="10">Glycoside hydrolase family 5 protein</fullName>
        <ecNumber evidence="10">3.2.1.-</ecNumber>
    </submittedName>
</protein>
<reference evidence="11" key="1">
    <citation type="journal article" date="2019" name="Int. J. Syst. Evol. Microbiol.">
        <title>The Global Catalogue of Microorganisms (GCM) 10K type strain sequencing project: providing services to taxonomists for standard genome sequencing and annotation.</title>
        <authorList>
            <consortium name="The Broad Institute Genomics Platform"/>
            <consortium name="The Broad Institute Genome Sequencing Center for Infectious Disease"/>
            <person name="Wu L."/>
            <person name="Ma J."/>
        </authorList>
    </citation>
    <scope>NUCLEOTIDE SEQUENCE [LARGE SCALE GENOMIC DNA]</scope>
    <source>
        <strain evidence="11">KCTC 52237</strain>
    </source>
</reference>
<dbReference type="RefSeq" id="WP_378114852.1">
    <property type="nucleotide sequence ID" value="NZ_JBHRTF010000001.1"/>
</dbReference>
<evidence type="ECO:0000256" key="2">
    <source>
        <dbReference type="ARBA" id="ARBA00022801"/>
    </source>
</evidence>
<dbReference type="PANTHER" id="PTHR31297:SF41">
    <property type="entry name" value="ENDOGLUCANASE, PUTATIVE (AFU_ORTHOLOGUE AFUA_5G01830)-RELATED"/>
    <property type="match status" value="1"/>
</dbReference>
<evidence type="ECO:0000256" key="6">
    <source>
        <dbReference type="ARBA" id="ARBA00023326"/>
    </source>
</evidence>
<evidence type="ECO:0000259" key="9">
    <source>
        <dbReference type="Pfam" id="PF00150"/>
    </source>
</evidence>
<feature type="signal peptide" evidence="8">
    <location>
        <begin position="1"/>
        <end position="20"/>
    </location>
</feature>
<keyword evidence="4" id="KW-0119">Carbohydrate metabolism</keyword>
<evidence type="ECO:0000256" key="5">
    <source>
        <dbReference type="ARBA" id="ARBA00023295"/>
    </source>
</evidence>
<evidence type="ECO:0000313" key="11">
    <source>
        <dbReference type="Proteomes" id="UP001595555"/>
    </source>
</evidence>
<dbReference type="InterPro" id="IPR050386">
    <property type="entry name" value="Glycosyl_hydrolase_5"/>
</dbReference>
<evidence type="ECO:0000313" key="10">
    <source>
        <dbReference type="EMBL" id="MFC3113955.1"/>
    </source>
</evidence>
<keyword evidence="5 7" id="KW-0326">Glycosidase</keyword>
<dbReference type="SUPFAM" id="SSF51445">
    <property type="entry name" value="(Trans)glycosidases"/>
    <property type="match status" value="1"/>
</dbReference>
<keyword evidence="2 7" id="KW-0378">Hydrolase</keyword>
<dbReference type="Pfam" id="PF00150">
    <property type="entry name" value="Cellulase"/>
    <property type="match status" value="1"/>
</dbReference>
<dbReference type="Gene3D" id="3.20.20.80">
    <property type="entry name" value="Glycosidases"/>
    <property type="match status" value="1"/>
</dbReference>
<proteinExistence type="inferred from homology"/>
<organism evidence="10 11">
    <name type="scientific">Cellvibrio fontiphilus</name>
    <dbReference type="NCBI Taxonomy" id="1815559"/>
    <lineage>
        <taxon>Bacteria</taxon>
        <taxon>Pseudomonadati</taxon>
        <taxon>Pseudomonadota</taxon>
        <taxon>Gammaproteobacteria</taxon>
        <taxon>Cellvibrionales</taxon>
        <taxon>Cellvibrionaceae</taxon>
        <taxon>Cellvibrio</taxon>
    </lineage>
</organism>
<accession>A0ABV7F8R7</accession>
<evidence type="ECO:0000256" key="8">
    <source>
        <dbReference type="SAM" id="SignalP"/>
    </source>
</evidence>
<evidence type="ECO:0000256" key="4">
    <source>
        <dbReference type="ARBA" id="ARBA00023277"/>
    </source>
</evidence>
<evidence type="ECO:0000256" key="3">
    <source>
        <dbReference type="ARBA" id="ARBA00023001"/>
    </source>
</evidence>
<comment type="similarity">
    <text evidence="1 7">Belongs to the glycosyl hydrolase 5 (cellulase A) family.</text>
</comment>
<keyword evidence="3" id="KW-0136">Cellulose degradation</keyword>
<dbReference type="GO" id="GO:0016798">
    <property type="term" value="F:hydrolase activity, acting on glycosyl bonds"/>
    <property type="evidence" value="ECO:0007669"/>
    <property type="project" value="UniProtKB-KW"/>
</dbReference>
<dbReference type="EMBL" id="JBHRTF010000001">
    <property type="protein sequence ID" value="MFC3113955.1"/>
    <property type="molecule type" value="Genomic_DNA"/>
</dbReference>
<dbReference type="Proteomes" id="UP001595555">
    <property type="component" value="Unassembled WGS sequence"/>
</dbReference>
<dbReference type="InterPro" id="IPR017853">
    <property type="entry name" value="GH"/>
</dbReference>
<evidence type="ECO:0000256" key="1">
    <source>
        <dbReference type="ARBA" id="ARBA00005641"/>
    </source>
</evidence>
<dbReference type="PANTHER" id="PTHR31297">
    <property type="entry name" value="GLUCAN ENDO-1,6-BETA-GLUCOSIDASE B"/>
    <property type="match status" value="1"/>
</dbReference>
<keyword evidence="11" id="KW-1185">Reference proteome</keyword>
<evidence type="ECO:0000256" key="7">
    <source>
        <dbReference type="RuleBase" id="RU361153"/>
    </source>
</evidence>
<comment type="caution">
    <text evidence="10">The sequence shown here is derived from an EMBL/GenBank/DDBJ whole genome shotgun (WGS) entry which is preliminary data.</text>
</comment>
<dbReference type="InterPro" id="IPR001547">
    <property type="entry name" value="Glyco_hydro_5"/>
</dbReference>
<name>A0ABV7F8R7_9GAMM</name>
<feature type="domain" description="Glycoside hydrolase family 5" evidence="9">
    <location>
        <begin position="111"/>
        <end position="412"/>
    </location>
</feature>
<keyword evidence="6" id="KW-0624">Polysaccharide degradation</keyword>
<dbReference type="EC" id="3.2.1.-" evidence="10"/>